<comment type="caution">
    <text evidence="6">The sequence shown here is derived from an EMBL/GenBank/DDBJ whole genome shotgun (WGS) entry which is preliminary data.</text>
</comment>
<dbReference type="Pfam" id="PF01380">
    <property type="entry name" value="SIS"/>
    <property type="match status" value="1"/>
</dbReference>
<dbReference type="RefSeq" id="WP_006779827.1">
    <property type="nucleotide sequence ID" value="NZ_CP040506.1"/>
</dbReference>
<dbReference type="GO" id="GO:0006002">
    <property type="term" value="P:fructose 6-phosphate metabolic process"/>
    <property type="evidence" value="ECO:0007669"/>
    <property type="project" value="TreeGrafter"/>
</dbReference>
<dbReference type="PATRIC" id="fig|742737.3.peg.1873"/>
<keyword evidence="7" id="KW-1185">Reference proteome</keyword>
<dbReference type="InterPro" id="IPR046348">
    <property type="entry name" value="SIS_dom_sf"/>
</dbReference>
<dbReference type="HOGENOM" id="CLU_060283_0_0_9"/>
<dbReference type="PROSITE" id="PS51464">
    <property type="entry name" value="SIS"/>
    <property type="match status" value="1"/>
</dbReference>
<dbReference type="InterPro" id="IPR035466">
    <property type="entry name" value="GlmS/AgaS_SIS"/>
</dbReference>
<dbReference type="AlphaFoldDB" id="G5IEB9"/>
<organism evidence="6 7">
    <name type="scientific">Hungatella hathewayi WAL-18680</name>
    <dbReference type="NCBI Taxonomy" id="742737"/>
    <lineage>
        <taxon>Bacteria</taxon>
        <taxon>Bacillati</taxon>
        <taxon>Bacillota</taxon>
        <taxon>Clostridia</taxon>
        <taxon>Lachnospirales</taxon>
        <taxon>Lachnospiraceae</taxon>
        <taxon>Hungatella</taxon>
    </lineage>
</organism>
<dbReference type="CDD" id="cd05008">
    <property type="entry name" value="SIS_GlmS_GlmD_1"/>
    <property type="match status" value="1"/>
</dbReference>
<evidence type="ECO:0000256" key="3">
    <source>
        <dbReference type="ARBA" id="ARBA00016090"/>
    </source>
</evidence>
<dbReference type="GO" id="GO:0006047">
    <property type="term" value="P:UDP-N-acetylglucosamine metabolic process"/>
    <property type="evidence" value="ECO:0007669"/>
    <property type="project" value="TreeGrafter"/>
</dbReference>
<dbReference type="Gene3D" id="3.40.50.10490">
    <property type="entry name" value="Glucose-6-phosphate isomerase like protein, domain 1"/>
    <property type="match status" value="2"/>
</dbReference>
<dbReference type="EC" id="2.6.1.16" evidence="2"/>
<dbReference type="SUPFAM" id="SSF53697">
    <property type="entry name" value="SIS domain"/>
    <property type="match status" value="1"/>
</dbReference>
<gene>
    <name evidence="6" type="ORF">HMPREF9473_01846</name>
</gene>
<sequence>MGETLGDVLRGHLYREIYGQGDMVLEYLPDYERQVEAVTEGMDCGKLKRIYVCGCGDSYYAGEAAREAFYRYADIDVVPAEAYEFVAYEHRRLEKEDLVIGVSVSGKVGTSLNCLERAREKQVRTLGLNNCRGSAIWSIADAVVDIHIPTPEEGPVPQTCHYLANLAALFLLALRLGVKKRHISQEEYEAAMRDIRYNLGVMRENAAGLDETVKRIAKQAVNSSLYVVTGHGVNLATARFAVAKLHEAACQGHIVQETEEWAHEERQMTGKDTFTFVLASGAGAVRAAKILDIIDSFGSHGIAVAGFGEQRELKAEYRLEVKMADNEAFSPMSLKLPMELFAYHISELTGVCPFHFDDTVQTKAIEKLIYKENR</sequence>
<reference evidence="6 7" key="1">
    <citation type="submission" date="2011-08" db="EMBL/GenBank/DDBJ databases">
        <title>The Genome Sequence of Clostridium hathewayi WAL-18680.</title>
        <authorList>
            <consortium name="The Broad Institute Genome Sequencing Platform"/>
            <person name="Earl A."/>
            <person name="Ward D."/>
            <person name="Feldgarden M."/>
            <person name="Gevers D."/>
            <person name="Finegold S.M."/>
            <person name="Summanen P.H."/>
            <person name="Molitoris D.R."/>
            <person name="Song M."/>
            <person name="Daigneault M."/>
            <person name="Allen-Vercoe E."/>
            <person name="Young S.K."/>
            <person name="Zeng Q."/>
            <person name="Gargeya S."/>
            <person name="Fitzgerald M."/>
            <person name="Haas B."/>
            <person name="Abouelleil A."/>
            <person name="Alvarado L."/>
            <person name="Arachchi H.M."/>
            <person name="Berlin A."/>
            <person name="Brown A."/>
            <person name="Chapman S.B."/>
            <person name="Chen Z."/>
            <person name="Dunbar C."/>
            <person name="Freedman E."/>
            <person name="Gearin G."/>
            <person name="Gellesch M."/>
            <person name="Goldberg J."/>
            <person name="Griggs A."/>
            <person name="Gujja S."/>
            <person name="Heiman D."/>
            <person name="Howarth C."/>
            <person name="Larson L."/>
            <person name="Lui A."/>
            <person name="MacDonald P.J.P."/>
            <person name="Montmayeur A."/>
            <person name="Murphy C."/>
            <person name="Neiman D."/>
            <person name="Pearson M."/>
            <person name="Priest M."/>
            <person name="Roberts A."/>
            <person name="Saif S."/>
            <person name="Shea T."/>
            <person name="Shenoy N."/>
            <person name="Sisk P."/>
            <person name="Stolte C."/>
            <person name="Sykes S."/>
            <person name="Wortman J."/>
            <person name="Nusbaum C."/>
            <person name="Birren B."/>
        </authorList>
    </citation>
    <scope>NUCLEOTIDE SEQUENCE [LARGE SCALE GENOMIC DNA]</scope>
    <source>
        <strain evidence="6 7">WAL-18680</strain>
    </source>
</reference>
<dbReference type="GO" id="GO:0004360">
    <property type="term" value="F:glutamine-fructose-6-phosphate transaminase (isomerizing) activity"/>
    <property type="evidence" value="ECO:0007669"/>
    <property type="project" value="UniProtKB-EC"/>
</dbReference>
<proteinExistence type="predicted"/>
<keyword evidence="4" id="KW-0677">Repeat</keyword>
<dbReference type="Proteomes" id="UP000005384">
    <property type="component" value="Unassembled WGS sequence"/>
</dbReference>
<evidence type="ECO:0000256" key="4">
    <source>
        <dbReference type="ARBA" id="ARBA00022737"/>
    </source>
</evidence>
<dbReference type="EMBL" id="ADLN01000033">
    <property type="protein sequence ID" value="EHI60174.1"/>
    <property type="molecule type" value="Genomic_DNA"/>
</dbReference>
<evidence type="ECO:0000259" key="5">
    <source>
        <dbReference type="PROSITE" id="PS51464"/>
    </source>
</evidence>
<comment type="catalytic activity">
    <reaction evidence="1">
        <text>D-fructose 6-phosphate + L-glutamine = D-glucosamine 6-phosphate + L-glutamate</text>
        <dbReference type="Rhea" id="RHEA:13237"/>
        <dbReference type="ChEBI" id="CHEBI:29985"/>
        <dbReference type="ChEBI" id="CHEBI:58359"/>
        <dbReference type="ChEBI" id="CHEBI:58725"/>
        <dbReference type="ChEBI" id="CHEBI:61527"/>
        <dbReference type="EC" id="2.6.1.16"/>
    </reaction>
</comment>
<evidence type="ECO:0000313" key="7">
    <source>
        <dbReference type="Proteomes" id="UP000005384"/>
    </source>
</evidence>
<dbReference type="GO" id="GO:0006487">
    <property type="term" value="P:protein N-linked glycosylation"/>
    <property type="evidence" value="ECO:0007669"/>
    <property type="project" value="TreeGrafter"/>
</dbReference>
<protein>
    <recommendedName>
        <fullName evidence="3">Glutamine--fructose-6-phosphate aminotransferase [isomerizing]</fullName>
        <ecNumber evidence="2">2.6.1.16</ecNumber>
    </recommendedName>
</protein>
<feature type="domain" description="SIS" evidence="5">
    <location>
        <begin position="38"/>
        <end position="182"/>
    </location>
</feature>
<evidence type="ECO:0000256" key="2">
    <source>
        <dbReference type="ARBA" id="ARBA00012916"/>
    </source>
</evidence>
<name>G5IEB9_9FIRM</name>
<dbReference type="InterPro" id="IPR001347">
    <property type="entry name" value="SIS_dom"/>
</dbReference>
<evidence type="ECO:0000313" key="6">
    <source>
        <dbReference type="EMBL" id="EHI60174.1"/>
    </source>
</evidence>
<dbReference type="GO" id="GO:0097367">
    <property type="term" value="F:carbohydrate derivative binding"/>
    <property type="evidence" value="ECO:0007669"/>
    <property type="project" value="InterPro"/>
</dbReference>
<evidence type="ECO:0000256" key="1">
    <source>
        <dbReference type="ARBA" id="ARBA00001031"/>
    </source>
</evidence>
<dbReference type="OrthoDB" id="2973098at2"/>
<dbReference type="PANTHER" id="PTHR10937">
    <property type="entry name" value="GLUCOSAMINE--FRUCTOSE-6-PHOSPHATE AMINOTRANSFERASE, ISOMERIZING"/>
    <property type="match status" value="1"/>
</dbReference>
<dbReference type="PANTHER" id="PTHR10937:SF0">
    <property type="entry name" value="GLUTAMINE--FRUCTOSE-6-PHOSPHATE TRANSAMINASE (ISOMERIZING)"/>
    <property type="match status" value="1"/>
</dbReference>
<accession>G5IEB9</accession>